<reference evidence="11" key="1">
    <citation type="journal article" date="2017" name="Appl. Environ. Microbiol.">
        <title>Molecular characterization of an Endozoicomonas-like organism causing infection in king scallop Pecten maximus L.</title>
        <authorList>
            <person name="Cano I."/>
            <person name="van Aerle R."/>
            <person name="Ross S."/>
            <person name="Verner-Jeffreys D.W."/>
            <person name="Paley R.K."/>
            <person name="Rimmer G."/>
            <person name="Ryder D."/>
            <person name="Hooper P."/>
            <person name="Stone D."/>
            <person name="Feist S.W."/>
        </authorList>
    </citation>
    <scope>NUCLEOTIDE SEQUENCE</scope>
</reference>
<dbReference type="NCBIfam" id="TIGR01843">
    <property type="entry name" value="type_I_hlyD"/>
    <property type="match status" value="1"/>
</dbReference>
<keyword evidence="5" id="KW-0997">Cell inner membrane</keyword>
<evidence type="ECO:0000256" key="1">
    <source>
        <dbReference type="ARBA" id="ARBA00004377"/>
    </source>
</evidence>
<dbReference type="InterPro" id="IPR050739">
    <property type="entry name" value="MFP"/>
</dbReference>
<evidence type="ECO:0000313" key="11">
    <source>
        <dbReference type="EMBL" id="PJE77317.1"/>
    </source>
</evidence>
<proteinExistence type="inferred from homology"/>
<evidence type="ECO:0000256" key="9">
    <source>
        <dbReference type="SAM" id="Coils"/>
    </source>
</evidence>
<gene>
    <name evidence="11" type="primary">hlyD_3</name>
    <name evidence="11" type="ORF">CI610_03766</name>
</gene>
<protein>
    <submittedName>
        <fullName evidence="11">Hemolysin secretion protein D, chromosomal</fullName>
    </submittedName>
</protein>
<keyword evidence="6" id="KW-0812">Transmembrane</keyword>
<feature type="coiled-coil region" evidence="9">
    <location>
        <begin position="123"/>
        <end position="167"/>
    </location>
</feature>
<dbReference type="InterPro" id="IPR058982">
    <property type="entry name" value="Beta-barrel_AprE"/>
</dbReference>
<dbReference type="Gene3D" id="2.40.30.170">
    <property type="match status" value="1"/>
</dbReference>
<evidence type="ECO:0000256" key="7">
    <source>
        <dbReference type="ARBA" id="ARBA00022989"/>
    </source>
</evidence>
<comment type="caution">
    <text evidence="11">The sequence shown here is derived from an EMBL/GenBank/DDBJ whole genome shotgun (WGS) entry which is preliminary data.</text>
</comment>
<dbReference type="Pfam" id="PF26002">
    <property type="entry name" value="Beta-barrel_AprE"/>
    <property type="match status" value="1"/>
</dbReference>
<dbReference type="GO" id="GO:0005886">
    <property type="term" value="C:plasma membrane"/>
    <property type="evidence" value="ECO:0007669"/>
    <property type="project" value="UniProtKB-SubCell"/>
</dbReference>
<evidence type="ECO:0000259" key="10">
    <source>
        <dbReference type="Pfam" id="PF26002"/>
    </source>
</evidence>
<evidence type="ECO:0000256" key="4">
    <source>
        <dbReference type="ARBA" id="ARBA00022475"/>
    </source>
</evidence>
<dbReference type="PRINTS" id="PR01490">
    <property type="entry name" value="RTXTOXIND"/>
</dbReference>
<keyword evidence="9" id="KW-0175">Coiled coil</keyword>
<keyword evidence="8" id="KW-0472">Membrane</keyword>
<evidence type="ECO:0000256" key="2">
    <source>
        <dbReference type="ARBA" id="ARBA00009477"/>
    </source>
</evidence>
<dbReference type="GO" id="GO:0015031">
    <property type="term" value="P:protein transport"/>
    <property type="evidence" value="ECO:0007669"/>
    <property type="project" value="InterPro"/>
</dbReference>
<comment type="similarity">
    <text evidence="2">Belongs to the membrane fusion protein (MFP) (TC 8.A.1) family.</text>
</comment>
<organism evidence="11">
    <name type="scientific">invertebrate metagenome</name>
    <dbReference type="NCBI Taxonomy" id="1711999"/>
    <lineage>
        <taxon>unclassified sequences</taxon>
        <taxon>metagenomes</taxon>
        <taxon>organismal metagenomes</taxon>
    </lineage>
</organism>
<evidence type="ECO:0000256" key="8">
    <source>
        <dbReference type="ARBA" id="ARBA00023136"/>
    </source>
</evidence>
<evidence type="ECO:0000256" key="5">
    <source>
        <dbReference type="ARBA" id="ARBA00022519"/>
    </source>
</evidence>
<evidence type="ECO:0000256" key="6">
    <source>
        <dbReference type="ARBA" id="ARBA00022692"/>
    </source>
</evidence>
<sequence length="315" mass="35874">MERRFPVFSDVSHDFNKNDFNKEYLLFEKREQQRINAYSIADEKMVQEKIQRRELEARIGFLKENLSMASKELSLMKAMESNGAVSEVELLRQKSRVNDLESQLSASVLSVERCSASLNMAFQNKQEINIQFYQKTAEQLKNTELRMRQLEEIMNTHKDRIERTLVKSPVEGKIKTIYPTTIGAVLQPGSRIMEIVPCQEKLMIEAKIPPKDIAFLHPGLPAIVKVSAYDYTTYGGIKGVLESISVDAIESDNNRMQGSYYLVKVKTDGNHIGSIEKPIISGMQITVDIATGKQSLLKMLFKPVLRASENALHER</sequence>
<dbReference type="PANTHER" id="PTHR30386">
    <property type="entry name" value="MEMBRANE FUSION SUBUNIT OF EMRAB-TOLC MULTIDRUG EFFLUX PUMP"/>
    <property type="match status" value="1"/>
</dbReference>
<dbReference type="AlphaFoldDB" id="A0A2H9T277"/>
<dbReference type="InterPro" id="IPR010129">
    <property type="entry name" value="T1SS_HlyD"/>
</dbReference>
<name>A0A2H9T277_9ZZZZ</name>
<feature type="domain" description="AprE-like beta-barrel" evidence="10">
    <location>
        <begin position="202"/>
        <end position="292"/>
    </location>
</feature>
<accession>A0A2H9T277</accession>
<dbReference type="PANTHER" id="PTHR30386:SF26">
    <property type="entry name" value="TRANSPORT PROTEIN COMB"/>
    <property type="match status" value="1"/>
</dbReference>
<dbReference type="SUPFAM" id="SSF56954">
    <property type="entry name" value="Outer membrane efflux proteins (OEP)"/>
    <property type="match status" value="1"/>
</dbReference>
<keyword evidence="7" id="KW-1133">Transmembrane helix</keyword>
<dbReference type="EMBL" id="NSIT01000788">
    <property type="protein sequence ID" value="PJE77317.1"/>
    <property type="molecule type" value="Genomic_DNA"/>
</dbReference>
<keyword evidence="4" id="KW-1003">Cell membrane</keyword>
<evidence type="ECO:0000256" key="3">
    <source>
        <dbReference type="ARBA" id="ARBA00022448"/>
    </source>
</evidence>
<feature type="coiled-coil region" evidence="9">
    <location>
        <begin position="45"/>
        <end position="72"/>
    </location>
</feature>
<keyword evidence="3" id="KW-0813">Transport</keyword>
<comment type="subcellular location">
    <subcellularLocation>
        <location evidence="1">Cell inner membrane</location>
        <topology evidence="1">Single-pass membrane protein</topology>
    </subcellularLocation>
</comment>